<evidence type="ECO:0000256" key="12">
    <source>
        <dbReference type="ARBA" id="ARBA00023235"/>
    </source>
</evidence>
<reference evidence="15 16" key="1">
    <citation type="submission" date="2019-03" db="EMBL/GenBank/DDBJ databases">
        <title>Genomic Encyclopedia of Type Strains, Phase IV (KMG-IV): sequencing the most valuable type-strain genomes for metagenomic binning, comparative biology and taxonomic classification.</title>
        <authorList>
            <person name="Goeker M."/>
        </authorList>
    </citation>
    <scope>NUCLEOTIDE SEQUENCE [LARGE SCALE GENOMIC DNA]</scope>
    <source>
        <strain evidence="15 16">DSM 15969</strain>
    </source>
</reference>
<keyword evidence="8" id="KW-0408">Iron</keyword>
<evidence type="ECO:0000256" key="1">
    <source>
        <dbReference type="ARBA" id="ARBA00022485"/>
    </source>
</evidence>
<dbReference type="Gene3D" id="3.90.320.10">
    <property type="match status" value="1"/>
</dbReference>
<dbReference type="EMBL" id="SLUI01000002">
    <property type="protein sequence ID" value="TCL39148.1"/>
    <property type="molecule type" value="Genomic_DNA"/>
</dbReference>
<dbReference type="InterPro" id="IPR006555">
    <property type="entry name" value="ATP-dep_Helicase_C"/>
</dbReference>
<dbReference type="Proteomes" id="UP000295063">
    <property type="component" value="Unassembled WGS sequence"/>
</dbReference>
<keyword evidence="10" id="KW-0238">DNA-binding</keyword>
<dbReference type="GO" id="GO:0003677">
    <property type="term" value="F:DNA binding"/>
    <property type="evidence" value="ECO:0007669"/>
    <property type="project" value="UniProtKB-KW"/>
</dbReference>
<protein>
    <submittedName>
        <fullName evidence="15">DNA excision repair protein ERCC-2</fullName>
    </submittedName>
</protein>
<dbReference type="RefSeq" id="WP_132075248.1">
    <property type="nucleotide sequence ID" value="NZ_SLUI01000002.1"/>
</dbReference>
<keyword evidence="7" id="KW-0067">ATP-binding</keyword>
<comment type="caution">
    <text evidence="15">The sequence shown here is derived from an EMBL/GenBank/DDBJ whole genome shotgun (WGS) entry which is preliminary data.</text>
</comment>
<evidence type="ECO:0000256" key="11">
    <source>
        <dbReference type="ARBA" id="ARBA00023204"/>
    </source>
</evidence>
<dbReference type="InterPro" id="IPR014013">
    <property type="entry name" value="Helic_SF1/SF2_ATP-bd_DinG/Rad3"/>
</dbReference>
<evidence type="ECO:0000256" key="2">
    <source>
        <dbReference type="ARBA" id="ARBA00022723"/>
    </source>
</evidence>
<dbReference type="InterPro" id="IPR010614">
    <property type="entry name" value="RAD3-like_helicase_DEAD"/>
</dbReference>
<gene>
    <name evidence="15" type="ORF">EV210_10256</name>
</gene>
<keyword evidence="3" id="KW-0547">Nucleotide-binding</keyword>
<dbReference type="InterPro" id="IPR027417">
    <property type="entry name" value="P-loop_NTPase"/>
</dbReference>
<dbReference type="GO" id="GO:0005524">
    <property type="term" value="F:ATP binding"/>
    <property type="evidence" value="ECO:0007669"/>
    <property type="project" value="UniProtKB-KW"/>
</dbReference>
<dbReference type="SMART" id="SM00488">
    <property type="entry name" value="DEXDc2"/>
    <property type="match status" value="1"/>
</dbReference>
<evidence type="ECO:0000259" key="14">
    <source>
        <dbReference type="PROSITE" id="PS51193"/>
    </source>
</evidence>
<dbReference type="GO" id="GO:0006281">
    <property type="term" value="P:DNA repair"/>
    <property type="evidence" value="ECO:0007669"/>
    <property type="project" value="UniProtKB-KW"/>
</dbReference>
<keyword evidence="4" id="KW-0227">DNA damage</keyword>
<evidence type="ECO:0000256" key="3">
    <source>
        <dbReference type="ARBA" id="ARBA00022741"/>
    </source>
</evidence>
<evidence type="ECO:0000256" key="8">
    <source>
        <dbReference type="ARBA" id="ARBA00023004"/>
    </source>
</evidence>
<keyword evidence="5" id="KW-0378">Hydrolase</keyword>
<keyword evidence="1" id="KW-0004">4Fe-4S</keyword>
<keyword evidence="9" id="KW-0411">Iron-sulfur</keyword>
<dbReference type="InterPro" id="IPR006554">
    <property type="entry name" value="Helicase-like_DEXD_c2"/>
</dbReference>
<dbReference type="Gene3D" id="1.10.275.40">
    <property type="match status" value="1"/>
</dbReference>
<keyword evidence="12" id="KW-0413">Isomerase</keyword>
<dbReference type="PANTHER" id="PTHR11472">
    <property type="entry name" value="DNA REPAIR DEAD HELICASE RAD3/XP-D SUBFAMILY MEMBER"/>
    <property type="match status" value="1"/>
</dbReference>
<evidence type="ECO:0000256" key="9">
    <source>
        <dbReference type="ARBA" id="ARBA00023014"/>
    </source>
</evidence>
<evidence type="ECO:0000256" key="7">
    <source>
        <dbReference type="ARBA" id="ARBA00022840"/>
    </source>
</evidence>
<dbReference type="InterPro" id="IPR042493">
    <property type="entry name" value="XPD_DNA_FeS"/>
</dbReference>
<keyword evidence="11" id="KW-0234">DNA repair</keyword>
<evidence type="ECO:0000256" key="13">
    <source>
        <dbReference type="ARBA" id="ARBA00038058"/>
    </source>
</evidence>
<dbReference type="PANTHER" id="PTHR11472:SF34">
    <property type="entry name" value="REGULATOR OF TELOMERE ELONGATION HELICASE 1"/>
    <property type="match status" value="1"/>
</dbReference>
<dbReference type="Gene3D" id="3.40.50.300">
    <property type="entry name" value="P-loop containing nucleotide triphosphate hydrolases"/>
    <property type="match status" value="2"/>
</dbReference>
<dbReference type="GO" id="GO:0003678">
    <property type="term" value="F:DNA helicase activity"/>
    <property type="evidence" value="ECO:0007669"/>
    <property type="project" value="InterPro"/>
</dbReference>
<accession>A0A4R1Q0S0</accession>
<dbReference type="InterPro" id="IPR011545">
    <property type="entry name" value="DEAD/DEAH_box_helicase_dom"/>
</dbReference>
<sequence length="789" mass="89023">MAVNRIIKISVRNLVEFVLRSGDLVAAFTSSSRMVDGGKIHRKIQQAQGAEYEAEVSLSIEVEREDLALHIGGRADGVITGTKENGTLQVTIDEIKSTTAELETIEAGHNPLHWAQAKCYAYIYALQHELTDMNVRISYCQAVTLELKFFEQTFSFTELAQFFTQLVDQYAAWAKQVAEWIAVRDRTAQELEFPFPQFRQGQRQLAVAVYKALVEGRRLCAQAPTGTGKTIATIFPAIKAMGLGHIEKLFFLTAKTVTRRLAEEVFARLRASGLQCKTVTITAKEKICFMPGAACTPDECPYAKGYYDRIGPALSACWRLENLTRENIEQQAREHQLCPFEFTLDLAVWADAVICDYNYVFDPAVYLKRFFQDNDSAYCLLVDEAHNLIDRARDMFSAEISKQDFLAIRKAVMKKLPRLAKAAGKINAFLLETGKDCVETPRAGQSAAWIQEAAPDALLPLLRNFASQAEKWLSQNEQTDFREALLELYFQVFAFLRTAEMYDERYVTYAEKIEKDVRLKLFCVNPAELLRQVSARGRAAVFFSATLTPLDYFFAMVGGEDGDGKLAVASPFSPDHLGLYIADTVSTTYKMRDQTYDEIVDRIAAMTGARTGNYLVFLPSYRYLEEVAGRFCAKELPVKVIRQVSGMTEAERSEFLQQFAVENQETLVGFVVLGGIFGEGIDLTGERLVGAVIVGVGLPQVCLEREIIREWFTKNQQPGFDYAYVYPGMNKVLQAAGRVIRTEYDRGLVLLIDERFAERRYKKLFPAEWRKAMSVKNAAGIAEKAQRFW</sequence>
<dbReference type="Pfam" id="PF13307">
    <property type="entry name" value="Helicase_C_2"/>
    <property type="match status" value="1"/>
</dbReference>
<feature type="domain" description="Helicase ATP-binding" evidence="14">
    <location>
        <begin position="188"/>
        <end position="430"/>
    </location>
</feature>
<evidence type="ECO:0000256" key="4">
    <source>
        <dbReference type="ARBA" id="ARBA00022763"/>
    </source>
</evidence>
<dbReference type="GO" id="GO:0046872">
    <property type="term" value="F:metal ion binding"/>
    <property type="evidence" value="ECO:0007669"/>
    <property type="project" value="UniProtKB-KW"/>
</dbReference>
<keyword evidence="2" id="KW-0479">Metal-binding</keyword>
<dbReference type="Pfam" id="PF00270">
    <property type="entry name" value="DEAD"/>
    <property type="match status" value="1"/>
</dbReference>
<dbReference type="InterPro" id="IPR011604">
    <property type="entry name" value="PDDEXK-like_dom_sf"/>
</dbReference>
<evidence type="ECO:0000313" key="15">
    <source>
        <dbReference type="EMBL" id="TCL39148.1"/>
    </source>
</evidence>
<evidence type="ECO:0000256" key="5">
    <source>
        <dbReference type="ARBA" id="ARBA00022801"/>
    </source>
</evidence>
<dbReference type="SUPFAM" id="SSF52540">
    <property type="entry name" value="P-loop containing nucleoside triphosphate hydrolases"/>
    <property type="match status" value="1"/>
</dbReference>
<dbReference type="PROSITE" id="PS51193">
    <property type="entry name" value="HELICASE_ATP_BIND_2"/>
    <property type="match status" value="1"/>
</dbReference>
<dbReference type="Gene3D" id="1.10.30.20">
    <property type="entry name" value="Bacterial XPD DNA helicase, FeS cluster domain"/>
    <property type="match status" value="1"/>
</dbReference>
<evidence type="ECO:0000256" key="10">
    <source>
        <dbReference type="ARBA" id="ARBA00023125"/>
    </source>
</evidence>
<dbReference type="OrthoDB" id="9765586at2"/>
<dbReference type="GO" id="GO:0051539">
    <property type="term" value="F:4 iron, 4 sulfur cluster binding"/>
    <property type="evidence" value="ECO:0007669"/>
    <property type="project" value="UniProtKB-KW"/>
</dbReference>
<dbReference type="GO" id="GO:0016818">
    <property type="term" value="F:hydrolase activity, acting on acid anhydrides, in phosphorus-containing anhydrides"/>
    <property type="evidence" value="ECO:0007669"/>
    <property type="project" value="InterPro"/>
</dbReference>
<evidence type="ECO:0000256" key="6">
    <source>
        <dbReference type="ARBA" id="ARBA00022806"/>
    </source>
</evidence>
<dbReference type="AlphaFoldDB" id="A0A4R1Q0S0"/>
<comment type="similarity">
    <text evidence="13">Belongs to the helicase family. DinG subfamily.</text>
</comment>
<evidence type="ECO:0000313" key="16">
    <source>
        <dbReference type="Proteomes" id="UP000295063"/>
    </source>
</evidence>
<dbReference type="InterPro" id="IPR045028">
    <property type="entry name" value="DinG/Rad3-like"/>
</dbReference>
<organism evidence="15 16">
    <name type="scientific">Anaerospora hongkongensis</name>
    <dbReference type="NCBI Taxonomy" id="244830"/>
    <lineage>
        <taxon>Bacteria</taxon>
        <taxon>Bacillati</taxon>
        <taxon>Bacillota</taxon>
        <taxon>Negativicutes</taxon>
        <taxon>Selenomonadales</taxon>
        <taxon>Sporomusaceae</taxon>
        <taxon>Anaerospora</taxon>
    </lineage>
</organism>
<dbReference type="Pfam" id="PF06733">
    <property type="entry name" value="DEAD_2"/>
    <property type="match status" value="1"/>
</dbReference>
<name>A0A4R1Q0S0_9FIRM</name>
<keyword evidence="6" id="KW-0347">Helicase</keyword>
<keyword evidence="16" id="KW-1185">Reference proteome</keyword>
<dbReference type="SMART" id="SM00491">
    <property type="entry name" value="HELICc2"/>
    <property type="match status" value="1"/>
</dbReference>
<proteinExistence type="inferred from homology"/>